<evidence type="ECO:0000256" key="7">
    <source>
        <dbReference type="ARBA" id="ARBA00022989"/>
    </source>
</evidence>
<evidence type="ECO:0000256" key="8">
    <source>
        <dbReference type="ARBA" id="ARBA00023136"/>
    </source>
</evidence>
<keyword evidence="4 9" id="KW-1003">Cell membrane</keyword>
<dbReference type="GO" id="GO:0005886">
    <property type="term" value="C:plasma membrane"/>
    <property type="evidence" value="ECO:0007669"/>
    <property type="project" value="UniProtKB-SubCell"/>
</dbReference>
<evidence type="ECO:0000256" key="5">
    <source>
        <dbReference type="ARBA" id="ARBA00022573"/>
    </source>
</evidence>
<evidence type="ECO:0000256" key="2">
    <source>
        <dbReference type="ARBA" id="ARBA00004953"/>
    </source>
</evidence>
<comment type="subcellular location">
    <subcellularLocation>
        <location evidence="1 9">Cell membrane</location>
        <topology evidence="1 9">Multi-pass membrane protein</topology>
    </subcellularLocation>
</comment>
<comment type="function">
    <text evidence="9">Converts cobyric acid to cobinamide by the addition of aminopropanol on the F carboxylic group.</text>
</comment>
<keyword evidence="7 9" id="KW-1133">Transmembrane helix</keyword>
<dbReference type="InterPro" id="IPR004485">
    <property type="entry name" value="Cobalamin_biosynth_CobD/CbiB"/>
</dbReference>
<keyword evidence="11" id="KW-1185">Reference proteome</keyword>
<name>A0A9X4MGH0_9BACT</name>
<evidence type="ECO:0000313" key="11">
    <source>
        <dbReference type="Proteomes" id="UP001154240"/>
    </source>
</evidence>
<sequence>MIALEYQILIAILLDQLFGDPRWLPHPVRLIGAACHWCEQLTRAVLPPFIAGIASVLLVLALTGTTTWGIIAGTTLLHPWLGTAISILILYTTIAARDLVRHSTEVYTALQGGDLPEARKRVSMIVGRDTAGLDESGVARAAVESVAESMVDGVTAPLFFALLGGPVGAMLYKAINTMDSMFGYKNEHYRKFGWGPARLDDLANFVPARITSLMIPAAAFPLGLEPKRSLLLLLRDRFAHASPNSGHSEAAVAGALGVQLGGPNSYFGRVVKKPTIGDATRPIEPQDILRANRLMLLSSAFTLLACIALRKHLLALLPAMLP</sequence>
<reference evidence="10" key="1">
    <citation type="journal article" date="2022" name="bioRxiv">
        <title>Thiovibrio frasassiensisgen. nov., sp. nov., an autotrophic, elemental sulfur disproportionating bacterium isolated from sulfidic karst sediment, and proposal of Thiovibrionaceae fam. nov.</title>
        <authorList>
            <person name="Aronson H."/>
            <person name="Thomas C."/>
            <person name="Bhattacharyya M."/>
            <person name="Eckstein S."/>
            <person name="Jensen S."/>
            <person name="Barco R."/>
            <person name="Macalady J."/>
            <person name="Amend J."/>
        </authorList>
    </citation>
    <scope>NUCLEOTIDE SEQUENCE</scope>
    <source>
        <strain evidence="10">RS19-109</strain>
    </source>
</reference>
<feature type="transmembrane region" description="Helical" evidence="9">
    <location>
        <begin position="294"/>
        <end position="313"/>
    </location>
</feature>
<dbReference type="GO" id="GO:0048472">
    <property type="term" value="F:threonine-phosphate decarboxylase activity"/>
    <property type="evidence" value="ECO:0007669"/>
    <property type="project" value="InterPro"/>
</dbReference>
<comment type="similarity">
    <text evidence="3 9">Belongs to the CobD/CbiB family.</text>
</comment>
<evidence type="ECO:0000256" key="4">
    <source>
        <dbReference type="ARBA" id="ARBA00022475"/>
    </source>
</evidence>
<dbReference type="EMBL" id="JAPHEH010000001">
    <property type="protein sequence ID" value="MDG4475886.1"/>
    <property type="molecule type" value="Genomic_DNA"/>
</dbReference>
<accession>A0A9X4MGH0</accession>
<dbReference type="RefSeq" id="WP_307632860.1">
    <property type="nucleotide sequence ID" value="NZ_JAPHEH010000001.1"/>
</dbReference>
<feature type="transmembrane region" description="Helical" evidence="9">
    <location>
        <begin position="77"/>
        <end position="96"/>
    </location>
</feature>
<keyword evidence="5 9" id="KW-0169">Cobalamin biosynthesis</keyword>
<comment type="caution">
    <text evidence="10">The sequence shown here is derived from an EMBL/GenBank/DDBJ whole genome shotgun (WGS) entry which is preliminary data.</text>
</comment>
<organism evidence="10 11">
    <name type="scientific">Thiovibrio frasassiensis</name>
    <dbReference type="NCBI Taxonomy" id="2984131"/>
    <lineage>
        <taxon>Bacteria</taxon>
        <taxon>Pseudomonadati</taxon>
        <taxon>Thermodesulfobacteriota</taxon>
        <taxon>Desulfobulbia</taxon>
        <taxon>Desulfobulbales</taxon>
        <taxon>Thiovibrionaceae</taxon>
        <taxon>Thiovibrio</taxon>
    </lineage>
</organism>
<keyword evidence="8 9" id="KW-0472">Membrane</keyword>
<evidence type="ECO:0000313" key="10">
    <source>
        <dbReference type="EMBL" id="MDG4475886.1"/>
    </source>
</evidence>
<dbReference type="NCBIfam" id="TIGR00380">
    <property type="entry name" value="cobal_cbiB"/>
    <property type="match status" value="1"/>
</dbReference>
<keyword evidence="6 9" id="KW-0812">Transmembrane</keyword>
<protein>
    <recommendedName>
        <fullName evidence="9">Cobalamin biosynthesis protein CobD</fullName>
    </recommendedName>
</protein>
<evidence type="ECO:0000256" key="9">
    <source>
        <dbReference type="HAMAP-Rule" id="MF_00024"/>
    </source>
</evidence>
<evidence type="ECO:0000256" key="1">
    <source>
        <dbReference type="ARBA" id="ARBA00004651"/>
    </source>
</evidence>
<dbReference type="GO" id="GO:0015420">
    <property type="term" value="F:ABC-type vitamin B12 transporter activity"/>
    <property type="evidence" value="ECO:0007669"/>
    <property type="project" value="UniProtKB-UniRule"/>
</dbReference>
<dbReference type="HAMAP" id="MF_00024">
    <property type="entry name" value="CobD_CbiB"/>
    <property type="match status" value="1"/>
</dbReference>
<evidence type="ECO:0000256" key="6">
    <source>
        <dbReference type="ARBA" id="ARBA00022692"/>
    </source>
</evidence>
<dbReference type="Pfam" id="PF03186">
    <property type="entry name" value="CobD_Cbib"/>
    <property type="match status" value="1"/>
</dbReference>
<comment type="pathway">
    <text evidence="2 9">Cofactor biosynthesis; adenosylcobalamin biosynthesis.</text>
</comment>
<dbReference type="PANTHER" id="PTHR34308:SF1">
    <property type="entry name" value="COBALAMIN BIOSYNTHESIS PROTEIN CBIB"/>
    <property type="match status" value="1"/>
</dbReference>
<comment type="caution">
    <text evidence="9">Lacks conserved residue(s) required for the propagation of feature annotation.</text>
</comment>
<dbReference type="Proteomes" id="UP001154240">
    <property type="component" value="Unassembled WGS sequence"/>
</dbReference>
<proteinExistence type="inferred from homology"/>
<gene>
    <name evidence="10" type="primary">cbiB</name>
    <name evidence="9" type="synonym">cobD</name>
    <name evidence="10" type="ORF">OLX77_06900</name>
</gene>
<dbReference type="PANTHER" id="PTHR34308">
    <property type="entry name" value="COBALAMIN BIOSYNTHESIS PROTEIN CBIB"/>
    <property type="match status" value="1"/>
</dbReference>
<reference evidence="10" key="2">
    <citation type="submission" date="2022-10" db="EMBL/GenBank/DDBJ databases">
        <authorList>
            <person name="Aronson H.S."/>
        </authorList>
    </citation>
    <scope>NUCLEOTIDE SEQUENCE</scope>
    <source>
        <strain evidence="10">RS19-109</strain>
    </source>
</reference>
<feature type="transmembrane region" description="Helical" evidence="9">
    <location>
        <begin position="49"/>
        <end position="71"/>
    </location>
</feature>
<evidence type="ECO:0000256" key="3">
    <source>
        <dbReference type="ARBA" id="ARBA00006263"/>
    </source>
</evidence>
<dbReference type="GO" id="GO:0009236">
    <property type="term" value="P:cobalamin biosynthetic process"/>
    <property type="evidence" value="ECO:0007669"/>
    <property type="project" value="UniProtKB-UniRule"/>
</dbReference>
<dbReference type="AlphaFoldDB" id="A0A9X4MGH0"/>